<keyword evidence="3" id="KW-1185">Reference proteome</keyword>
<dbReference type="Proteomes" id="UP001596997">
    <property type="component" value="Unassembled WGS sequence"/>
</dbReference>
<comment type="caution">
    <text evidence="2">The sequence shown here is derived from an EMBL/GenBank/DDBJ whole genome shotgun (WGS) entry which is preliminary data.</text>
</comment>
<evidence type="ECO:0000313" key="2">
    <source>
        <dbReference type="EMBL" id="MFD0964186.1"/>
    </source>
</evidence>
<organism evidence="2 3">
    <name type="scientific">Pseudofulvibacter geojedonensis</name>
    <dbReference type="NCBI Taxonomy" id="1123758"/>
    <lineage>
        <taxon>Bacteria</taxon>
        <taxon>Pseudomonadati</taxon>
        <taxon>Bacteroidota</taxon>
        <taxon>Flavobacteriia</taxon>
        <taxon>Flavobacteriales</taxon>
        <taxon>Flavobacteriaceae</taxon>
        <taxon>Pseudofulvibacter</taxon>
    </lineage>
</organism>
<accession>A0ABW3I2U6</accession>
<gene>
    <name evidence="2" type="ORF">ACFQ1O_09235</name>
</gene>
<reference evidence="3" key="1">
    <citation type="journal article" date="2019" name="Int. J. Syst. Evol. Microbiol.">
        <title>The Global Catalogue of Microorganisms (GCM) 10K type strain sequencing project: providing services to taxonomists for standard genome sequencing and annotation.</title>
        <authorList>
            <consortium name="The Broad Institute Genomics Platform"/>
            <consortium name="The Broad Institute Genome Sequencing Center for Infectious Disease"/>
            <person name="Wu L."/>
            <person name="Ma J."/>
        </authorList>
    </citation>
    <scope>NUCLEOTIDE SEQUENCE [LARGE SCALE GENOMIC DNA]</scope>
    <source>
        <strain evidence="3">CCUG 62114</strain>
    </source>
</reference>
<evidence type="ECO:0000313" key="3">
    <source>
        <dbReference type="Proteomes" id="UP001596997"/>
    </source>
</evidence>
<dbReference type="EMBL" id="JBHTJM010000008">
    <property type="protein sequence ID" value="MFD0964186.1"/>
    <property type="molecule type" value="Genomic_DNA"/>
</dbReference>
<protein>
    <submittedName>
        <fullName evidence="2">Uncharacterized protein</fullName>
    </submittedName>
</protein>
<sequence>MKKLLYILILSPYFIFSQVGINTTTPQETLHVEGTLCVTNTTTKTPNKLAGLDANGTLTDVVVGSNLQLTGNVLSATGGGGGSSAVYLVTTINVPDGPPGEELHNFDINLSGANSDKVVFRLVGRTANYKITGISGGTDGRHIVLFNVSTSNLTLNAEDTDSLAQNRLITLANNVATSGQGTAELVYDGALQRWILIGFRD</sequence>
<feature type="signal peptide" evidence="1">
    <location>
        <begin position="1"/>
        <end position="17"/>
    </location>
</feature>
<evidence type="ECO:0000256" key="1">
    <source>
        <dbReference type="SAM" id="SignalP"/>
    </source>
</evidence>
<feature type="chain" id="PRO_5047226508" evidence="1">
    <location>
        <begin position="18"/>
        <end position="201"/>
    </location>
</feature>
<proteinExistence type="predicted"/>
<dbReference type="RefSeq" id="WP_377715656.1">
    <property type="nucleotide sequence ID" value="NZ_JBHTJM010000008.1"/>
</dbReference>
<name>A0ABW3I2U6_9FLAO</name>
<keyword evidence="1" id="KW-0732">Signal</keyword>